<feature type="compositionally biased region" description="Pro residues" evidence="1">
    <location>
        <begin position="209"/>
        <end position="220"/>
    </location>
</feature>
<dbReference type="AlphaFoldDB" id="A0A9P4Z1Z1"/>
<dbReference type="EMBL" id="JAANYQ010000001">
    <property type="protein sequence ID" value="KAF4126672.1"/>
    <property type="molecule type" value="Genomic_DNA"/>
</dbReference>
<dbReference type="Proteomes" id="UP000749293">
    <property type="component" value="Unassembled WGS sequence"/>
</dbReference>
<gene>
    <name evidence="2" type="ORF">GMORB2_0408</name>
</gene>
<dbReference type="GeneID" id="55966638"/>
<feature type="region of interest" description="Disordered" evidence="1">
    <location>
        <begin position="1"/>
        <end position="62"/>
    </location>
</feature>
<keyword evidence="3" id="KW-1185">Reference proteome</keyword>
<evidence type="ECO:0008006" key="4">
    <source>
        <dbReference type="Google" id="ProtNLM"/>
    </source>
</evidence>
<evidence type="ECO:0000313" key="2">
    <source>
        <dbReference type="EMBL" id="KAF4126672.1"/>
    </source>
</evidence>
<protein>
    <recommendedName>
        <fullName evidence="4">Tafazzin</fullName>
    </recommendedName>
</protein>
<feature type="region of interest" description="Disordered" evidence="1">
    <location>
        <begin position="285"/>
        <end position="309"/>
    </location>
</feature>
<proteinExistence type="predicted"/>
<reference evidence="2" key="1">
    <citation type="submission" date="2020-03" db="EMBL/GenBank/DDBJ databases">
        <title>Site-based positive gene gene selection in Geosmithia morbida across the United States reveals a broad range of putative effectors and factors for local host and environmental adapation.</title>
        <authorList>
            <person name="Onufrak A."/>
            <person name="Murdoch R.W."/>
            <person name="Gazis R."/>
            <person name="Huff M."/>
            <person name="Staton M."/>
            <person name="Klingeman W."/>
            <person name="Hadziabdic D."/>
        </authorList>
    </citation>
    <scope>NUCLEOTIDE SEQUENCE</scope>
    <source>
        <strain evidence="2">1262</strain>
    </source>
</reference>
<dbReference type="RefSeq" id="XP_035325324.1">
    <property type="nucleotide sequence ID" value="XM_035462394.1"/>
</dbReference>
<feature type="compositionally biased region" description="Low complexity" evidence="1">
    <location>
        <begin position="38"/>
        <end position="58"/>
    </location>
</feature>
<feature type="compositionally biased region" description="Low complexity" evidence="1">
    <location>
        <begin position="294"/>
        <end position="308"/>
    </location>
</feature>
<feature type="region of interest" description="Disordered" evidence="1">
    <location>
        <begin position="209"/>
        <end position="236"/>
    </location>
</feature>
<name>A0A9P4Z1Z1_9HYPO</name>
<organism evidence="2 3">
    <name type="scientific">Geosmithia morbida</name>
    <dbReference type="NCBI Taxonomy" id="1094350"/>
    <lineage>
        <taxon>Eukaryota</taxon>
        <taxon>Fungi</taxon>
        <taxon>Dikarya</taxon>
        <taxon>Ascomycota</taxon>
        <taxon>Pezizomycotina</taxon>
        <taxon>Sordariomycetes</taxon>
        <taxon>Hypocreomycetidae</taxon>
        <taxon>Hypocreales</taxon>
        <taxon>Bionectriaceae</taxon>
        <taxon>Geosmithia</taxon>
    </lineage>
</organism>
<evidence type="ECO:0000256" key="1">
    <source>
        <dbReference type="SAM" id="MobiDB-lite"/>
    </source>
</evidence>
<sequence>MPKKRYQQNWSYKPRLPVTPASSERKSTRSVNDILANLRRAPGSPSSSSINPSLAGNSPSVPPAIREILQIPEAPPIAPRRPGRVRFDQAGRRLPPGPPPPRSWVSGRNEHGRNGTSSRLMDPSSPLARASSATTTIITADALPGVDLHSKGSLIDLVLRNIALEWEFQRIYNVYHLYHLPTHLKLALIRYISVFSGVSLGDLKIILLPPPPPPPSPPTADPLTEGEDEGLRVGEPDGLGDVTYLDVSGSLGRTLTLKELTDLVFPPRPPVTVYEEPQESWYEAATEASGGDGTTAAVTTPSAAAGPPRTLLPNLSHVSLALDPRDGSGASWKQLLTFSSRASSAITHLSLAYWPAPCLVSRASQQSRMVGSASIGPANLAYAGTDMYSHSLDGDWSEALLVLRMLSRNLYELEYLDLTGCAAWFPALMERSDHDFVDWAASWSKISHLKLRVGWEPAEDAMPSESAAYADALENAARVEKHIRARRAGQGRFITVDRDRI</sequence>
<evidence type="ECO:0000313" key="3">
    <source>
        <dbReference type="Proteomes" id="UP000749293"/>
    </source>
</evidence>
<dbReference type="OrthoDB" id="5278911at2759"/>
<feature type="region of interest" description="Disordered" evidence="1">
    <location>
        <begin position="74"/>
        <end position="127"/>
    </location>
</feature>
<comment type="caution">
    <text evidence="2">The sequence shown here is derived from an EMBL/GenBank/DDBJ whole genome shotgun (WGS) entry which is preliminary data.</text>
</comment>
<accession>A0A9P4Z1Z1</accession>